<proteinExistence type="predicted"/>
<dbReference type="RefSeq" id="WP_011805482.1">
    <property type="nucleotide sequence ID" value="NC_011992.1"/>
</dbReference>
<dbReference type="PANTHER" id="PTHR34606">
    <property type="entry name" value="BON DOMAIN-CONTAINING PROTEIN"/>
    <property type="match status" value="1"/>
</dbReference>
<dbReference type="Proteomes" id="UP000000450">
    <property type="component" value="Chromosome"/>
</dbReference>
<feature type="signal peptide" evidence="2">
    <location>
        <begin position="1"/>
        <end position="30"/>
    </location>
</feature>
<evidence type="ECO:0000313" key="4">
    <source>
        <dbReference type="EMBL" id="ACM33059.1"/>
    </source>
</evidence>
<evidence type="ECO:0000313" key="5">
    <source>
        <dbReference type="Proteomes" id="UP000000450"/>
    </source>
</evidence>
<dbReference type="AlphaFoldDB" id="A0A9J9Q8Z7"/>
<protein>
    <submittedName>
        <fullName evidence="4">Transport-associated</fullName>
    </submittedName>
</protein>
<feature type="region of interest" description="Disordered" evidence="1">
    <location>
        <begin position="45"/>
        <end position="68"/>
    </location>
</feature>
<evidence type="ECO:0000259" key="3">
    <source>
        <dbReference type="PROSITE" id="PS50914"/>
    </source>
</evidence>
<accession>A0A9J9Q8Z7</accession>
<dbReference type="InterPro" id="IPR051686">
    <property type="entry name" value="Lipoprotein_DolP"/>
</dbReference>
<dbReference type="EMBL" id="CP001392">
    <property type="protein sequence ID" value="ACM33059.1"/>
    <property type="molecule type" value="Genomic_DNA"/>
</dbReference>
<gene>
    <name evidence="4" type="ordered locus">Dtpsy_1600</name>
</gene>
<sequence length="150" mass="15253">MTTPLFRASRWTVFAAAAALAAGLSACNKAEEPTAGQRLDSAINKTEQAAQDAKQKMESAAQEAGQASRNATADAAALMDDAGITTKVNAGLAQDPDLSAIKIDVDTRAGVVTLNGPVKSEQARDRASQIAQAVPGVTSVVNNLTISSGG</sequence>
<dbReference type="PROSITE" id="PS51257">
    <property type="entry name" value="PROKAR_LIPOPROTEIN"/>
    <property type="match status" value="1"/>
</dbReference>
<evidence type="ECO:0000256" key="1">
    <source>
        <dbReference type="SAM" id="MobiDB-lite"/>
    </source>
</evidence>
<name>A0A9J9Q8Z7_ACIET</name>
<dbReference type="PROSITE" id="PS50914">
    <property type="entry name" value="BON"/>
    <property type="match status" value="1"/>
</dbReference>
<reference evidence="4 5" key="1">
    <citation type="journal article" date="2010" name="J. Bacteriol.">
        <title>Completed genome sequence of the anaerobic iron-oxidizing bacterium Acidovorax ebreus strain TPSY.</title>
        <authorList>
            <person name="Byrne-Bailey K.G."/>
            <person name="Weber K.A."/>
            <person name="Chair A.H."/>
            <person name="Bose S."/>
            <person name="Knox T."/>
            <person name="Spanbauer T.L."/>
            <person name="Chertkov O."/>
            <person name="Coates J.D."/>
        </authorList>
    </citation>
    <scope>NUCLEOTIDE SEQUENCE [LARGE SCALE GENOMIC DNA]</scope>
    <source>
        <strain evidence="4 5">TPSY</strain>
    </source>
</reference>
<keyword evidence="5" id="KW-1185">Reference proteome</keyword>
<dbReference type="Gene3D" id="3.30.1340.30">
    <property type="match status" value="1"/>
</dbReference>
<feature type="chain" id="PRO_5039897100" evidence="2">
    <location>
        <begin position="31"/>
        <end position="150"/>
    </location>
</feature>
<dbReference type="SMART" id="SM00749">
    <property type="entry name" value="BON"/>
    <property type="match status" value="1"/>
</dbReference>
<dbReference type="KEGG" id="dia:Dtpsy_1600"/>
<feature type="domain" description="BON" evidence="3">
    <location>
        <begin position="80"/>
        <end position="148"/>
    </location>
</feature>
<evidence type="ECO:0000256" key="2">
    <source>
        <dbReference type="SAM" id="SignalP"/>
    </source>
</evidence>
<organism evidence="4 5">
    <name type="scientific">Acidovorax ebreus (strain TPSY)</name>
    <name type="common">Diaphorobacter sp. (strain TPSY)</name>
    <dbReference type="NCBI Taxonomy" id="535289"/>
    <lineage>
        <taxon>Bacteria</taxon>
        <taxon>Pseudomonadati</taxon>
        <taxon>Pseudomonadota</taxon>
        <taxon>Betaproteobacteria</taxon>
        <taxon>Burkholderiales</taxon>
        <taxon>Comamonadaceae</taxon>
        <taxon>Diaphorobacter</taxon>
    </lineage>
</organism>
<dbReference type="InterPro" id="IPR014004">
    <property type="entry name" value="Transpt-assoc_nodulatn_dom_bac"/>
</dbReference>
<dbReference type="Pfam" id="PF04972">
    <property type="entry name" value="BON"/>
    <property type="match status" value="1"/>
</dbReference>
<dbReference type="PANTHER" id="PTHR34606:SF15">
    <property type="entry name" value="BON DOMAIN-CONTAINING PROTEIN"/>
    <property type="match status" value="1"/>
</dbReference>
<keyword evidence="2" id="KW-0732">Signal</keyword>
<dbReference type="InterPro" id="IPR007055">
    <property type="entry name" value="BON_dom"/>
</dbReference>